<accession>A0ABZ1P9E1</accession>
<dbReference type="RefSeq" id="WP_328366212.1">
    <property type="nucleotide sequence ID" value="NZ_CP107941.1"/>
</dbReference>
<evidence type="ECO:0000313" key="1">
    <source>
        <dbReference type="EMBL" id="WUI80295.1"/>
    </source>
</evidence>
<dbReference type="Pfam" id="PF13384">
    <property type="entry name" value="HTH_23"/>
    <property type="match status" value="1"/>
</dbReference>
<protein>
    <recommendedName>
        <fullName evidence="3">Homeodomain-like domain-containing protein</fullName>
    </recommendedName>
</protein>
<evidence type="ECO:0000313" key="2">
    <source>
        <dbReference type="Proteomes" id="UP001346877"/>
    </source>
</evidence>
<dbReference type="Proteomes" id="UP001346877">
    <property type="component" value="Chromosome"/>
</dbReference>
<dbReference type="EMBL" id="CP107941">
    <property type="protein sequence ID" value="WUI80295.1"/>
    <property type="molecule type" value="Genomic_DNA"/>
</dbReference>
<organism evidence="1 2">
    <name type="scientific">Micromonospora zamorensis</name>
    <dbReference type="NCBI Taxonomy" id="709883"/>
    <lineage>
        <taxon>Bacteria</taxon>
        <taxon>Bacillati</taxon>
        <taxon>Actinomycetota</taxon>
        <taxon>Actinomycetes</taxon>
        <taxon>Micromonosporales</taxon>
        <taxon>Micromonosporaceae</taxon>
        <taxon>Micromonospora</taxon>
    </lineage>
</organism>
<name>A0ABZ1P9E1_9ACTN</name>
<keyword evidence="2" id="KW-1185">Reference proteome</keyword>
<gene>
    <name evidence="1" type="ORF">OG375_20350</name>
</gene>
<reference evidence="1 2" key="1">
    <citation type="submission" date="2022-10" db="EMBL/GenBank/DDBJ databases">
        <title>The complete genomes of actinobacterial strains from the NBC collection.</title>
        <authorList>
            <person name="Joergensen T.S."/>
            <person name="Alvarez Arevalo M."/>
            <person name="Sterndorff E.B."/>
            <person name="Faurdal D."/>
            <person name="Vuksanovic O."/>
            <person name="Mourched A.-S."/>
            <person name="Charusanti P."/>
            <person name="Shaw S."/>
            <person name="Blin K."/>
            <person name="Weber T."/>
        </authorList>
    </citation>
    <scope>NUCLEOTIDE SEQUENCE [LARGE SCALE GENOMIC DNA]</scope>
    <source>
        <strain evidence="1 2">NBC_00396</strain>
    </source>
</reference>
<sequence length="135" mass="15065">MSRMTAGKQREQELAALELSNAGHSIDVIAERLDISRRTAARRVQAALERIPAQEADTLRRQSEARFNGWMRRANVLLSSEDLSIQDTVKVLNLLLSLERERVQLYGLRLPSALVVQHEMGPGTHGVLGPDGTQR</sequence>
<proteinExistence type="predicted"/>
<evidence type="ECO:0008006" key="3">
    <source>
        <dbReference type="Google" id="ProtNLM"/>
    </source>
</evidence>